<organism evidence="1">
    <name type="scientific">viral metagenome</name>
    <dbReference type="NCBI Taxonomy" id="1070528"/>
    <lineage>
        <taxon>unclassified sequences</taxon>
        <taxon>metagenomes</taxon>
        <taxon>organismal metagenomes</taxon>
    </lineage>
</organism>
<dbReference type="AlphaFoldDB" id="A0A6C0BK42"/>
<dbReference type="EMBL" id="MN739166">
    <property type="protein sequence ID" value="QHS91929.1"/>
    <property type="molecule type" value="Genomic_DNA"/>
</dbReference>
<sequence>MGVDLFPGKGSKESVDHINRNGLDNRKENLHILSQSQQNINQGKKTRSVVLPEGCPIKSEEIPRHIWYVRANGLHGDRFAIEFKTEGICWKTTSSKKVDLTQKLQDAKEKLKEFYLQFPHLNPQFEESISSELSKSFNEILQSFEAAARALREQQEPPPQDPQ</sequence>
<dbReference type="SUPFAM" id="SSF54060">
    <property type="entry name" value="His-Me finger endonucleases"/>
    <property type="match status" value="1"/>
</dbReference>
<protein>
    <recommendedName>
        <fullName evidence="2">Homing endonuclease</fullName>
    </recommendedName>
</protein>
<name>A0A6C0BK42_9ZZZZ</name>
<accession>A0A6C0BK42</accession>
<reference evidence="1" key="1">
    <citation type="journal article" date="2020" name="Nature">
        <title>Giant virus diversity and host interactions through global metagenomics.</title>
        <authorList>
            <person name="Schulz F."/>
            <person name="Roux S."/>
            <person name="Paez-Espino D."/>
            <person name="Jungbluth S."/>
            <person name="Walsh D.A."/>
            <person name="Denef V.J."/>
            <person name="McMahon K.D."/>
            <person name="Konstantinidis K.T."/>
            <person name="Eloe-Fadrosh E.A."/>
            <person name="Kyrpides N.C."/>
            <person name="Woyke T."/>
        </authorList>
    </citation>
    <scope>NUCLEOTIDE SEQUENCE</scope>
    <source>
        <strain evidence="1">GVMAG-M-3300013285-6</strain>
    </source>
</reference>
<evidence type="ECO:0000313" key="1">
    <source>
        <dbReference type="EMBL" id="QHS91929.1"/>
    </source>
</evidence>
<dbReference type="Gene3D" id="3.90.75.20">
    <property type="match status" value="1"/>
</dbReference>
<evidence type="ECO:0008006" key="2">
    <source>
        <dbReference type="Google" id="ProtNLM"/>
    </source>
</evidence>
<proteinExistence type="predicted"/>
<dbReference type="InterPro" id="IPR044925">
    <property type="entry name" value="His-Me_finger_sf"/>
</dbReference>